<evidence type="ECO:0008006" key="3">
    <source>
        <dbReference type="Google" id="ProtNLM"/>
    </source>
</evidence>
<dbReference type="EMBL" id="CP000806">
    <property type="protein sequence ID" value="ACB52781.1"/>
    <property type="molecule type" value="Genomic_DNA"/>
</dbReference>
<dbReference type="Proteomes" id="UP000001203">
    <property type="component" value="Chromosome circular"/>
</dbReference>
<protein>
    <recommendedName>
        <fullName evidence="3">SAM-dependent methyltransferase</fullName>
    </recommendedName>
</protein>
<dbReference type="RefSeq" id="WP_009545399.1">
    <property type="nucleotide sequence ID" value="NC_010546.1"/>
</dbReference>
<dbReference type="STRING" id="43989.cce_3433"/>
<name>B1WZ17_CROS5</name>
<proteinExistence type="predicted"/>
<evidence type="ECO:0000313" key="2">
    <source>
        <dbReference type="Proteomes" id="UP000001203"/>
    </source>
</evidence>
<dbReference type="AlphaFoldDB" id="B1WZ17"/>
<dbReference type="OrthoDB" id="9787807at2"/>
<dbReference type="KEGG" id="cyt:cce_3433"/>
<evidence type="ECO:0000313" key="1">
    <source>
        <dbReference type="EMBL" id="ACB52781.1"/>
    </source>
</evidence>
<accession>B1WZ17</accession>
<dbReference type="HOGENOM" id="CLU_077876_1_0_3"/>
<sequence length="226" mass="26813">MVVHLEKVVPVGRTLDEYIKMFNLTEDDCKKFILSVADGPASFNAEGTKLGYKIKSVDPLYVFNSEQIKTRFYEVIDNIIKQVENTSHDWVWSYHKSPQNLRKNREKVISLFGEDYEQGKREHRYEIGDLPKLKYKDNEYELGLISHFLFLYSEHFNQQFHLDSINEMLRVCQEVRIFPLLTLNNEISPYLSFIIERLNNKGYRCNIEEVSYQLQPKGNQMLKIMK</sequence>
<reference evidence="1 2" key="1">
    <citation type="journal article" date="2008" name="Proc. Natl. Acad. Sci. U.S.A.">
        <title>The genome of Cyanothece 51142, a unicellular diazotrophic cyanobacterium important in the marine nitrogen cycle.</title>
        <authorList>
            <person name="Welsh E.A."/>
            <person name="Liberton M."/>
            <person name="Stoeckel J."/>
            <person name="Loh T."/>
            <person name="Elvitigala T."/>
            <person name="Wang C."/>
            <person name="Wollam A."/>
            <person name="Fulton R.S."/>
            <person name="Clifton S.W."/>
            <person name="Jacobs J.M."/>
            <person name="Aurora R."/>
            <person name="Ghosh B.K."/>
            <person name="Sherman L.A."/>
            <person name="Smith R.D."/>
            <person name="Wilson R.K."/>
            <person name="Pakrasi H.B."/>
        </authorList>
    </citation>
    <scope>NUCLEOTIDE SEQUENCE [LARGE SCALE GENOMIC DNA]</scope>
    <source>
        <strain evidence="2">ATCC 51142 / BH68</strain>
    </source>
</reference>
<organism evidence="1 2">
    <name type="scientific">Crocosphaera subtropica (strain ATCC 51142 / BH68)</name>
    <name type="common">Cyanothece sp. (strain ATCC 51142)</name>
    <dbReference type="NCBI Taxonomy" id="43989"/>
    <lineage>
        <taxon>Bacteria</taxon>
        <taxon>Bacillati</taxon>
        <taxon>Cyanobacteriota</taxon>
        <taxon>Cyanophyceae</taxon>
        <taxon>Oscillatoriophycideae</taxon>
        <taxon>Chroococcales</taxon>
        <taxon>Aphanothecaceae</taxon>
        <taxon>Crocosphaera</taxon>
        <taxon>Crocosphaera subtropica</taxon>
    </lineage>
</organism>
<gene>
    <name evidence="1" type="ordered locus">cce_3433</name>
</gene>
<keyword evidence="2" id="KW-1185">Reference proteome</keyword>
<dbReference type="eggNOG" id="COG2226">
    <property type="taxonomic scope" value="Bacteria"/>
</dbReference>